<protein>
    <recommendedName>
        <fullName evidence="3">NmrA-like domain-containing protein</fullName>
    </recommendedName>
</protein>
<name>A0A7S2Y4Y8_9STRA</name>
<dbReference type="Gene3D" id="3.40.50.720">
    <property type="entry name" value="NAD(P)-binding Rossmann-like Domain"/>
    <property type="match status" value="1"/>
</dbReference>
<dbReference type="GO" id="GO:0016491">
    <property type="term" value="F:oxidoreductase activity"/>
    <property type="evidence" value="ECO:0007669"/>
    <property type="project" value="UniProtKB-KW"/>
</dbReference>
<evidence type="ECO:0000256" key="2">
    <source>
        <dbReference type="ARBA" id="ARBA00023002"/>
    </source>
</evidence>
<dbReference type="SUPFAM" id="SSF51735">
    <property type="entry name" value="NAD(P)-binding Rossmann-fold domains"/>
    <property type="match status" value="1"/>
</dbReference>
<dbReference type="EMBL" id="HBHT01009055">
    <property type="protein sequence ID" value="CAD9952743.1"/>
    <property type="molecule type" value="Transcribed_RNA"/>
</dbReference>
<dbReference type="PANTHER" id="PTHR47706:SF9">
    <property type="entry name" value="NMRA-LIKE DOMAIN-CONTAINING PROTEIN-RELATED"/>
    <property type="match status" value="1"/>
</dbReference>
<reference evidence="4" key="1">
    <citation type="submission" date="2021-01" db="EMBL/GenBank/DDBJ databases">
        <authorList>
            <person name="Corre E."/>
            <person name="Pelletier E."/>
            <person name="Niang G."/>
            <person name="Scheremetjew M."/>
            <person name="Finn R."/>
            <person name="Kale V."/>
            <person name="Holt S."/>
            <person name="Cochrane G."/>
            <person name="Meng A."/>
            <person name="Brown T."/>
            <person name="Cohen L."/>
        </authorList>
    </citation>
    <scope>NUCLEOTIDE SEQUENCE</scope>
    <source>
        <strain evidence="4">CCMP125</strain>
    </source>
</reference>
<dbReference type="AlphaFoldDB" id="A0A7S2Y4Y8"/>
<dbReference type="InterPro" id="IPR051609">
    <property type="entry name" value="NmrA/Isoflavone_reductase-like"/>
</dbReference>
<dbReference type="PANTHER" id="PTHR47706">
    <property type="entry name" value="NMRA-LIKE FAMILY PROTEIN"/>
    <property type="match status" value="1"/>
</dbReference>
<evidence type="ECO:0000259" key="3">
    <source>
        <dbReference type="Pfam" id="PF05368"/>
    </source>
</evidence>
<dbReference type="Gene3D" id="3.90.25.10">
    <property type="entry name" value="UDP-galactose 4-epimerase, domain 1"/>
    <property type="match status" value="1"/>
</dbReference>
<keyword evidence="1" id="KW-0521">NADP</keyword>
<dbReference type="Pfam" id="PF05368">
    <property type="entry name" value="NmrA"/>
    <property type="match status" value="1"/>
</dbReference>
<keyword evidence="2" id="KW-0560">Oxidoreductase</keyword>
<proteinExistence type="predicted"/>
<organism evidence="4">
    <name type="scientific">Entomoneis paludosa</name>
    <dbReference type="NCBI Taxonomy" id="265537"/>
    <lineage>
        <taxon>Eukaryota</taxon>
        <taxon>Sar</taxon>
        <taxon>Stramenopiles</taxon>
        <taxon>Ochrophyta</taxon>
        <taxon>Bacillariophyta</taxon>
        <taxon>Bacillariophyceae</taxon>
        <taxon>Bacillariophycidae</taxon>
        <taxon>Entomoneidaceae</taxon>
        <taxon>Entomoneis</taxon>
    </lineage>
</organism>
<accession>A0A7S2Y4Y8</accession>
<dbReference type="InterPro" id="IPR036291">
    <property type="entry name" value="NAD(P)-bd_dom_sf"/>
</dbReference>
<dbReference type="InterPro" id="IPR008030">
    <property type="entry name" value="NmrA-like"/>
</dbReference>
<feature type="domain" description="NmrA-like" evidence="3">
    <location>
        <begin position="8"/>
        <end position="240"/>
    </location>
</feature>
<evidence type="ECO:0000313" key="4">
    <source>
        <dbReference type="EMBL" id="CAD9952743.1"/>
    </source>
</evidence>
<evidence type="ECO:0000256" key="1">
    <source>
        <dbReference type="ARBA" id="ARBA00022857"/>
    </source>
</evidence>
<gene>
    <name evidence="4" type="ORF">APAL1065_LOCUS6058</name>
</gene>
<sequence length="305" mass="32445">MSTPTNNSLFLIGGTGGLGTEVAKGLVTATGFESKKAIVRDASSDKAQALADMGWTLVEVKDLTDADLLETALAGVQTVVSTLSGNDMVSLESNIIQSAKKTGATLFVPSQFGVDFYRWGTEFPFLAGKKAVQEAAAAAELPVLNVFTGYFSDWIFGFFVDLENAKVTWIGDGSDKVSFTSRDDIGYVLAKALADPEYAQGGSLSMQGDYASFNEATKWLGESLGKDIAVEYMNADDAKKLESELLVKGLEGDVGAFFGSFKYHLMGEPARGNDGCNLSKQAKDYGHELKTLKQVFGSGVYSGSS</sequence>